<evidence type="ECO:0000256" key="1">
    <source>
        <dbReference type="SAM" id="SignalP"/>
    </source>
</evidence>
<gene>
    <name evidence="2" type="ORF">FHW37_103892</name>
</gene>
<keyword evidence="1" id="KW-0732">Signal</keyword>
<dbReference type="AlphaFoldDB" id="A0A561QXG6"/>
<feature type="signal peptide" evidence="1">
    <location>
        <begin position="1"/>
        <end position="25"/>
    </location>
</feature>
<dbReference type="EMBL" id="VIWP01000003">
    <property type="protein sequence ID" value="TWF55019.1"/>
    <property type="molecule type" value="Genomic_DNA"/>
</dbReference>
<name>A0A561QXG6_9HYPH</name>
<dbReference type="Proteomes" id="UP000320653">
    <property type="component" value="Unassembled WGS sequence"/>
</dbReference>
<sequence length="114" mass="12031">MIARGVLFASALACAALPSAGKAEAAQKTWPERKCEFYAKAWRELLDLSGRDGITAGFIKGNEDFIAAGCSNGADACPESKADIDLANKLTMAAMNFGTASSFLPFVCRQPHKG</sequence>
<protein>
    <submittedName>
        <fullName evidence="2">Uncharacterized protein</fullName>
    </submittedName>
</protein>
<accession>A0A561QXG6</accession>
<keyword evidence="3" id="KW-1185">Reference proteome</keyword>
<comment type="caution">
    <text evidence="2">The sequence shown here is derived from an EMBL/GenBank/DDBJ whole genome shotgun (WGS) entry which is preliminary data.</text>
</comment>
<reference evidence="2 3" key="1">
    <citation type="submission" date="2019-06" db="EMBL/GenBank/DDBJ databases">
        <title>Sorghum-associated microbial communities from plants grown in Nebraska, USA.</title>
        <authorList>
            <person name="Schachtman D."/>
        </authorList>
    </citation>
    <scope>NUCLEOTIDE SEQUENCE [LARGE SCALE GENOMIC DNA]</scope>
    <source>
        <strain evidence="2 3">1225</strain>
    </source>
</reference>
<organism evidence="2 3">
    <name type="scientific">Neorhizobium alkalisoli</name>
    <dbReference type="NCBI Taxonomy" id="528178"/>
    <lineage>
        <taxon>Bacteria</taxon>
        <taxon>Pseudomonadati</taxon>
        <taxon>Pseudomonadota</taxon>
        <taxon>Alphaproteobacteria</taxon>
        <taxon>Hyphomicrobiales</taxon>
        <taxon>Rhizobiaceae</taxon>
        <taxon>Rhizobium/Agrobacterium group</taxon>
        <taxon>Neorhizobium</taxon>
    </lineage>
</organism>
<evidence type="ECO:0000313" key="2">
    <source>
        <dbReference type="EMBL" id="TWF55019.1"/>
    </source>
</evidence>
<proteinExistence type="predicted"/>
<evidence type="ECO:0000313" key="3">
    <source>
        <dbReference type="Proteomes" id="UP000320653"/>
    </source>
</evidence>
<feature type="chain" id="PRO_5021843192" evidence="1">
    <location>
        <begin position="26"/>
        <end position="114"/>
    </location>
</feature>